<evidence type="ECO:0000313" key="2">
    <source>
        <dbReference type="Proteomes" id="UP000730739"/>
    </source>
</evidence>
<evidence type="ECO:0000313" key="1">
    <source>
        <dbReference type="EMBL" id="MBP2236321.1"/>
    </source>
</evidence>
<reference evidence="1 2" key="1">
    <citation type="submission" date="2021-03" db="EMBL/GenBank/DDBJ databases">
        <title>Genomic Encyclopedia of Type Strains, Phase IV (KMG-IV): sequencing the most valuable type-strain genomes for metagenomic binning, comparative biology and taxonomic classification.</title>
        <authorList>
            <person name="Goeker M."/>
        </authorList>
    </citation>
    <scope>NUCLEOTIDE SEQUENCE [LARGE SCALE GENOMIC DNA]</scope>
    <source>
        <strain evidence="1 2">DSM 13372</strain>
    </source>
</reference>
<dbReference type="Proteomes" id="UP000730739">
    <property type="component" value="Unassembled WGS sequence"/>
</dbReference>
<dbReference type="InterPro" id="IPR009003">
    <property type="entry name" value="Peptidase_S1_PA"/>
</dbReference>
<dbReference type="RefSeq" id="WP_050577631.1">
    <property type="nucleotide sequence ID" value="NZ_JAGILA010000003.1"/>
</dbReference>
<accession>A0ABS4R1R6</accession>
<organism evidence="1 2">
    <name type="scientific">Sinorhizobium kostiense</name>
    <dbReference type="NCBI Taxonomy" id="76747"/>
    <lineage>
        <taxon>Bacteria</taxon>
        <taxon>Pseudomonadati</taxon>
        <taxon>Pseudomonadota</taxon>
        <taxon>Alphaproteobacteria</taxon>
        <taxon>Hyphomicrobiales</taxon>
        <taxon>Rhizobiaceae</taxon>
        <taxon>Sinorhizobium/Ensifer group</taxon>
        <taxon>Sinorhizobium</taxon>
    </lineage>
</organism>
<dbReference type="EMBL" id="JAGILA010000003">
    <property type="protein sequence ID" value="MBP2236321.1"/>
    <property type="molecule type" value="Genomic_DNA"/>
</dbReference>
<dbReference type="InterPro" id="IPR043504">
    <property type="entry name" value="Peptidase_S1_PA_chymotrypsin"/>
</dbReference>
<dbReference type="Pfam" id="PF13365">
    <property type="entry name" value="Trypsin_2"/>
    <property type="match status" value="1"/>
</dbReference>
<comment type="caution">
    <text evidence="1">The sequence shown here is derived from an EMBL/GenBank/DDBJ whole genome shotgun (WGS) entry which is preliminary data.</text>
</comment>
<dbReference type="SUPFAM" id="SSF50494">
    <property type="entry name" value="Trypsin-like serine proteases"/>
    <property type="match status" value="1"/>
</dbReference>
<protein>
    <recommendedName>
        <fullName evidence="3">Serine protease</fullName>
    </recommendedName>
</protein>
<name>A0ABS4R1R6_9HYPH</name>
<dbReference type="Gene3D" id="2.40.10.10">
    <property type="entry name" value="Trypsin-like serine proteases"/>
    <property type="match status" value="2"/>
</dbReference>
<proteinExistence type="predicted"/>
<evidence type="ECO:0008006" key="3">
    <source>
        <dbReference type="Google" id="ProtNLM"/>
    </source>
</evidence>
<sequence>MRAFDDKLPLDLIDFSQYLPDLTTPGFDPDTIRSNLKSNLRLRSIVAGLPVNDAAAAASEALVEAGISATLKSINDPGVELDPAEILGQEAVIRLTERPALLVKNDSFALPPQRWARLDSPYRSDVERLLPLVGRVDMATGNTRTMLGTAFVVSEDLIMTNMHVVELFADPAPDYSRWVIRHGALPTVDFKAEHDIPTRKQFKITDVVLGHNRFEAERMKSLDLALLRVERLSFAPAGVFLPKPVALSSAAPSDDDDKDLYLVGYPWTDNENVVPPEIMQAIFNDIYQAKRLQPGEYGAAFDDFLAFSHDCSTLGGNSGSCVVDLQAGKVIGLHFRGLYKRSNYALQIWRLKETLSGYGLNFQ</sequence>
<gene>
    <name evidence="1" type="ORF">J2Z31_002835</name>
</gene>
<keyword evidence="2" id="KW-1185">Reference proteome</keyword>